<dbReference type="InterPro" id="IPR047789">
    <property type="entry name" value="CU044_5270-like"/>
</dbReference>
<evidence type="ECO:0000313" key="2">
    <source>
        <dbReference type="EMBL" id="WSC16048.1"/>
    </source>
</evidence>
<keyword evidence="1" id="KW-0472">Membrane</keyword>
<protein>
    <submittedName>
        <fullName evidence="2">CU044_5270 family protein</fullName>
    </submittedName>
</protein>
<name>A0ABZ1G9U9_9ACTN</name>
<keyword evidence="1" id="KW-1133">Transmembrane helix</keyword>
<evidence type="ECO:0000313" key="3">
    <source>
        <dbReference type="Proteomes" id="UP001330827"/>
    </source>
</evidence>
<feature type="transmembrane region" description="Helical" evidence="1">
    <location>
        <begin position="61"/>
        <end position="79"/>
    </location>
</feature>
<reference evidence="2 3" key="1">
    <citation type="submission" date="2022-10" db="EMBL/GenBank/DDBJ databases">
        <title>The complete genomes of actinobacterial strains from the NBC collection.</title>
        <authorList>
            <person name="Joergensen T.S."/>
            <person name="Alvarez Arevalo M."/>
            <person name="Sterndorff E.B."/>
            <person name="Faurdal D."/>
            <person name="Vuksanovic O."/>
            <person name="Mourched A.-S."/>
            <person name="Charusanti P."/>
            <person name="Shaw S."/>
            <person name="Blin K."/>
            <person name="Weber T."/>
        </authorList>
    </citation>
    <scope>NUCLEOTIDE SEQUENCE [LARGE SCALE GENOMIC DNA]</scope>
    <source>
        <strain evidence="2 3">NBC 01769</strain>
    </source>
</reference>
<proteinExistence type="predicted"/>
<dbReference type="RefSeq" id="WP_145763284.1">
    <property type="nucleotide sequence ID" value="NZ_CP109114.1"/>
</dbReference>
<organism evidence="2 3">
    <name type="scientific">Streptomyces brevispora</name>
    <dbReference type="NCBI Taxonomy" id="887462"/>
    <lineage>
        <taxon>Bacteria</taxon>
        <taxon>Bacillati</taxon>
        <taxon>Actinomycetota</taxon>
        <taxon>Actinomycetes</taxon>
        <taxon>Kitasatosporales</taxon>
        <taxon>Streptomycetaceae</taxon>
        <taxon>Streptomyces</taxon>
    </lineage>
</organism>
<gene>
    <name evidence="2" type="ORF">OIE64_26615</name>
</gene>
<keyword evidence="1" id="KW-0812">Transmembrane</keyword>
<sequence>MTERQDLLDFPGTEALQAAGHVELPSPQALAQAMVAVRAAAQDEAVVTPLRRRRLASGRRIVATAFVAAACAAGVVVYTNQGAGSPTAQAPQQAKTISAATFLTDTAAVAAAGPMPSGQYWKMHMKVTYENGKSSTFDEYISRSGYHIVDGGQTFKKPASGWRLGSKTVDWNGLDQLPTDPAKLLEIMESSKEYAGQSAFLQASSLLAESPASPQLRAALFKALAGMNGVKLVGNVKDSAGREGTELAFNGISSSDRTIVDPKTSLLLEATQTSTKGHLGLIDRRTYLSVGPAEKIG</sequence>
<evidence type="ECO:0000256" key="1">
    <source>
        <dbReference type="SAM" id="Phobius"/>
    </source>
</evidence>
<dbReference type="EMBL" id="CP109114">
    <property type="protein sequence ID" value="WSC16048.1"/>
    <property type="molecule type" value="Genomic_DNA"/>
</dbReference>
<accession>A0ABZ1G9U9</accession>
<keyword evidence="3" id="KW-1185">Reference proteome</keyword>
<dbReference type="Proteomes" id="UP001330827">
    <property type="component" value="Chromosome"/>
</dbReference>
<dbReference type="NCBIfam" id="NF038083">
    <property type="entry name" value="CU044_5270_fam"/>
    <property type="match status" value="1"/>
</dbReference>